<proteinExistence type="predicted"/>
<dbReference type="EMBL" id="FR824178">
    <property type="protein sequence ID" value="CCA21776.1"/>
    <property type="molecule type" value="Genomic_DNA"/>
</dbReference>
<evidence type="ECO:0000313" key="1">
    <source>
        <dbReference type="EMBL" id="CCA21776.1"/>
    </source>
</evidence>
<dbReference type="AlphaFoldDB" id="F0WKH2"/>
<reference evidence="1" key="2">
    <citation type="submission" date="2011-02" db="EMBL/GenBank/DDBJ databases">
        <authorList>
            <person name="MacLean D."/>
        </authorList>
    </citation>
    <scope>NUCLEOTIDE SEQUENCE</scope>
</reference>
<organism evidence="1">
    <name type="scientific">Albugo laibachii Nc14</name>
    <dbReference type="NCBI Taxonomy" id="890382"/>
    <lineage>
        <taxon>Eukaryota</taxon>
        <taxon>Sar</taxon>
        <taxon>Stramenopiles</taxon>
        <taxon>Oomycota</taxon>
        <taxon>Peronosporomycetes</taxon>
        <taxon>Albuginales</taxon>
        <taxon>Albuginaceae</taxon>
        <taxon>Albugo</taxon>
    </lineage>
</organism>
<name>F0WKH2_9STRA</name>
<accession>F0WKH2</accession>
<dbReference type="HOGENOM" id="CLU_2502604_0_0_1"/>
<gene>
    <name evidence="1" type="primary">AlNc14C133G7023</name>
    <name evidence="1" type="ORF">ALNC14_079190</name>
</gene>
<sequence length="86" mass="9923">MRSEIEKKWVLWMMEEFNSIEDNGVWMGEESPYNSNVLHTKLGVVTEDTPGDDARHEYSIVENVLKKIGVDTRNKLALSLKNHFTA</sequence>
<protein>
    <submittedName>
        <fullName evidence="1">AlNc14C133G7023 protein</fullName>
    </submittedName>
</protein>
<reference evidence="1" key="1">
    <citation type="journal article" date="2011" name="PLoS Biol.">
        <title>Gene gain and loss during evolution of obligate parasitism in the white rust pathogen of Arabidopsis thaliana.</title>
        <authorList>
            <person name="Kemen E."/>
            <person name="Gardiner A."/>
            <person name="Schultz-Larsen T."/>
            <person name="Kemen A.C."/>
            <person name="Balmuth A.L."/>
            <person name="Robert-Seilaniantz A."/>
            <person name="Bailey K."/>
            <person name="Holub E."/>
            <person name="Studholme D.J."/>
            <person name="Maclean D."/>
            <person name="Jones J.D."/>
        </authorList>
    </citation>
    <scope>NUCLEOTIDE SEQUENCE</scope>
</reference>